<organism evidence="4 5">
    <name type="scientific">Salimicrobium halophilum</name>
    <dbReference type="NCBI Taxonomy" id="86666"/>
    <lineage>
        <taxon>Bacteria</taxon>
        <taxon>Bacillati</taxon>
        <taxon>Bacillota</taxon>
        <taxon>Bacilli</taxon>
        <taxon>Bacillales</taxon>
        <taxon>Bacillaceae</taxon>
        <taxon>Salimicrobium</taxon>
    </lineage>
</organism>
<dbReference type="Proteomes" id="UP000199225">
    <property type="component" value="Unassembled WGS sequence"/>
</dbReference>
<evidence type="ECO:0000313" key="5">
    <source>
        <dbReference type="Proteomes" id="UP000199225"/>
    </source>
</evidence>
<dbReference type="STRING" id="86666.SAMN04490247_0101"/>
<proteinExistence type="predicted"/>
<dbReference type="NCBIfam" id="TIGR00253">
    <property type="entry name" value="RNA_bind_YhbY"/>
    <property type="match status" value="1"/>
</dbReference>
<keyword evidence="1 2" id="KW-0694">RNA-binding</keyword>
<dbReference type="Gene3D" id="3.30.110.60">
    <property type="entry name" value="YhbY-like"/>
    <property type="match status" value="1"/>
</dbReference>
<evidence type="ECO:0000313" key="4">
    <source>
        <dbReference type="EMBL" id="SDI94069.1"/>
    </source>
</evidence>
<dbReference type="SUPFAM" id="SSF75471">
    <property type="entry name" value="YhbY-like"/>
    <property type="match status" value="1"/>
</dbReference>
<evidence type="ECO:0000256" key="1">
    <source>
        <dbReference type="ARBA" id="ARBA00022884"/>
    </source>
</evidence>
<dbReference type="InterPro" id="IPR035920">
    <property type="entry name" value="YhbY-like_sf"/>
</dbReference>
<dbReference type="InterPro" id="IPR051925">
    <property type="entry name" value="RNA-binding_domain"/>
</dbReference>
<protein>
    <submittedName>
        <fullName evidence="4">RNA-binding protein</fullName>
    </submittedName>
</protein>
<reference evidence="5" key="1">
    <citation type="submission" date="2016-10" db="EMBL/GenBank/DDBJ databases">
        <authorList>
            <person name="Varghese N."/>
            <person name="Submissions S."/>
        </authorList>
    </citation>
    <scope>NUCLEOTIDE SEQUENCE [LARGE SCALE GENOMIC DNA]</scope>
    <source>
        <strain evidence="5">DSM 4771</strain>
    </source>
</reference>
<dbReference type="PANTHER" id="PTHR40065:SF3">
    <property type="entry name" value="RNA-BINDING PROTEIN YHBY"/>
    <property type="match status" value="1"/>
</dbReference>
<dbReference type="Pfam" id="PF01985">
    <property type="entry name" value="CRS1_YhbY"/>
    <property type="match status" value="1"/>
</dbReference>
<dbReference type="EMBL" id="FNEV01000001">
    <property type="protein sequence ID" value="SDI94069.1"/>
    <property type="molecule type" value="Genomic_DNA"/>
</dbReference>
<dbReference type="InterPro" id="IPR001890">
    <property type="entry name" value="RNA-binding_CRM"/>
</dbReference>
<dbReference type="PROSITE" id="PS51295">
    <property type="entry name" value="CRM"/>
    <property type="match status" value="1"/>
</dbReference>
<dbReference type="SMART" id="SM01103">
    <property type="entry name" value="CRS1_YhbY"/>
    <property type="match status" value="1"/>
</dbReference>
<dbReference type="InterPro" id="IPR017924">
    <property type="entry name" value="RNA-binding_YhbY"/>
</dbReference>
<dbReference type="PANTHER" id="PTHR40065">
    <property type="entry name" value="RNA-BINDING PROTEIN YHBY"/>
    <property type="match status" value="1"/>
</dbReference>
<sequence length="97" mass="10779">MMLTSKQKKHLRKLSHNVQPIFQIGKGGVNSNMVVQISEALEKRELIKISILQNSMEDPKGAAEEIVADTGAEVVQVIGGTIILYRESDEHKEIELP</sequence>
<keyword evidence="5" id="KW-1185">Reference proteome</keyword>
<evidence type="ECO:0000259" key="3">
    <source>
        <dbReference type="PROSITE" id="PS51295"/>
    </source>
</evidence>
<accession>A0A1G8PNA3</accession>
<dbReference type="AlphaFoldDB" id="A0A1G8PNA3"/>
<dbReference type="GO" id="GO:0003723">
    <property type="term" value="F:RNA binding"/>
    <property type="evidence" value="ECO:0007669"/>
    <property type="project" value="UniProtKB-UniRule"/>
</dbReference>
<name>A0A1G8PNA3_9BACI</name>
<evidence type="ECO:0000256" key="2">
    <source>
        <dbReference type="PROSITE-ProRule" id="PRU00626"/>
    </source>
</evidence>
<gene>
    <name evidence="4" type="ORF">SAMN04490247_0101</name>
</gene>
<feature type="domain" description="CRM" evidence="3">
    <location>
        <begin position="1"/>
        <end position="97"/>
    </location>
</feature>